<name>A0A9P5HEY5_9HYPO</name>
<organism evidence="2 3">
    <name type="scientific">Cylindrodendrum hubeiense</name>
    <dbReference type="NCBI Taxonomy" id="595255"/>
    <lineage>
        <taxon>Eukaryota</taxon>
        <taxon>Fungi</taxon>
        <taxon>Dikarya</taxon>
        <taxon>Ascomycota</taxon>
        <taxon>Pezizomycotina</taxon>
        <taxon>Sordariomycetes</taxon>
        <taxon>Hypocreomycetidae</taxon>
        <taxon>Hypocreales</taxon>
        <taxon>Nectriaceae</taxon>
        <taxon>Cylindrodendrum</taxon>
    </lineage>
</organism>
<feature type="region of interest" description="Disordered" evidence="1">
    <location>
        <begin position="160"/>
        <end position="223"/>
    </location>
</feature>
<dbReference type="EMBL" id="JAANBB010000039">
    <property type="protein sequence ID" value="KAF7553898.1"/>
    <property type="molecule type" value="Genomic_DNA"/>
</dbReference>
<evidence type="ECO:0000313" key="2">
    <source>
        <dbReference type="EMBL" id="KAF7553898.1"/>
    </source>
</evidence>
<proteinExistence type="predicted"/>
<gene>
    <name evidence="2" type="ORF">G7Z17_g3308</name>
</gene>
<feature type="region of interest" description="Disordered" evidence="1">
    <location>
        <begin position="1"/>
        <end position="31"/>
    </location>
</feature>
<comment type="caution">
    <text evidence="2">The sequence shown here is derived from an EMBL/GenBank/DDBJ whole genome shotgun (WGS) entry which is preliminary data.</text>
</comment>
<accession>A0A9P5HEY5</accession>
<feature type="compositionally biased region" description="Low complexity" evidence="1">
    <location>
        <begin position="178"/>
        <end position="210"/>
    </location>
</feature>
<dbReference type="OrthoDB" id="5101663at2759"/>
<reference evidence="2" key="1">
    <citation type="submission" date="2020-03" db="EMBL/GenBank/DDBJ databases">
        <title>Draft Genome Sequence of Cylindrodendrum hubeiense.</title>
        <authorList>
            <person name="Buettner E."/>
            <person name="Kellner H."/>
        </authorList>
    </citation>
    <scope>NUCLEOTIDE SEQUENCE</scope>
    <source>
        <strain evidence="2">IHI 201604</strain>
    </source>
</reference>
<evidence type="ECO:0000256" key="1">
    <source>
        <dbReference type="SAM" id="MobiDB-lite"/>
    </source>
</evidence>
<protein>
    <submittedName>
        <fullName evidence="2">Uncharacterized protein</fullName>
    </submittedName>
</protein>
<keyword evidence="3" id="KW-1185">Reference proteome</keyword>
<dbReference type="AlphaFoldDB" id="A0A9P5HEY5"/>
<feature type="compositionally biased region" description="Basic and acidic residues" evidence="1">
    <location>
        <begin position="16"/>
        <end position="25"/>
    </location>
</feature>
<evidence type="ECO:0000313" key="3">
    <source>
        <dbReference type="Proteomes" id="UP000722485"/>
    </source>
</evidence>
<dbReference type="Proteomes" id="UP000722485">
    <property type="component" value="Unassembled WGS sequence"/>
</dbReference>
<sequence length="345" mass="38628">MDSTIYSDEPPQKTQRSHDQNKERAYIAASRRKDRSIEARIRSAQMASDIHKKRTGKAFYISEDVVLNEDMYEEVEEGFLRSYQILGPNLQSSSGKGNLQVDASLNGRVAIPRLASARDQDWRENEINRAFAQHFPQVDLSLSRRWSMASCFDTLQAQSCGLPNPPNESQHVNYPRGPMLDSLSLPTSSPPELGADVDTSPSTLTPLNLTPEPPSHPKTHCPQAPSDFSNTVHTNSFWVCNSDEPAFATDLPLEAKVLQAESCQGGMMDPALFDQQRMYADVPLDKCYEGSTLIKMGDMADEHGEVYVDNVDSANMDPVYQPNSTADDHSWNTFMNDIAWENYEN</sequence>
<feature type="compositionally biased region" description="Polar residues" evidence="1">
    <location>
        <begin position="160"/>
        <end position="172"/>
    </location>
</feature>